<gene>
    <name evidence="15" type="ORF">Agub_g11687</name>
</gene>
<dbReference type="Gene3D" id="3.40.50.620">
    <property type="entry name" value="HUPs"/>
    <property type="match status" value="1"/>
</dbReference>
<comment type="catalytic activity">
    <reaction evidence="12">
        <text>FMN + ATP + H(+) = FAD + diphosphate</text>
        <dbReference type="Rhea" id="RHEA:17237"/>
        <dbReference type="ChEBI" id="CHEBI:15378"/>
        <dbReference type="ChEBI" id="CHEBI:30616"/>
        <dbReference type="ChEBI" id="CHEBI:33019"/>
        <dbReference type="ChEBI" id="CHEBI:57692"/>
        <dbReference type="ChEBI" id="CHEBI:58210"/>
        <dbReference type="EC" id="2.7.7.2"/>
    </reaction>
</comment>
<dbReference type="SUPFAM" id="SSF53218">
    <property type="entry name" value="Molybdenum cofactor biosynthesis proteins"/>
    <property type="match status" value="1"/>
</dbReference>
<evidence type="ECO:0000256" key="3">
    <source>
        <dbReference type="ARBA" id="ARBA00022630"/>
    </source>
</evidence>
<dbReference type="Gene3D" id="3.40.980.10">
    <property type="entry name" value="MoaB/Mog-like domain"/>
    <property type="match status" value="1"/>
</dbReference>
<dbReference type="InterPro" id="IPR036425">
    <property type="entry name" value="MoaB/Mog-like_dom_sf"/>
</dbReference>
<comment type="pathway">
    <text evidence="1">Cofactor biosynthesis; FAD biosynthesis; FAD from FMN: step 1/1.</text>
</comment>
<dbReference type="SMART" id="SM00852">
    <property type="entry name" value="MoCF_biosynth"/>
    <property type="match status" value="1"/>
</dbReference>
<keyword evidence="9" id="KW-0067">ATP-binding</keyword>
<feature type="region of interest" description="Disordered" evidence="13">
    <location>
        <begin position="295"/>
        <end position="356"/>
    </location>
</feature>
<feature type="domain" description="MoaB/Mog" evidence="14">
    <location>
        <begin position="457"/>
        <end position="623"/>
    </location>
</feature>
<feature type="compositionally biased region" description="Low complexity" evidence="13">
    <location>
        <begin position="241"/>
        <end position="257"/>
    </location>
</feature>
<dbReference type="Pfam" id="PF00994">
    <property type="entry name" value="MoCF_biosynth"/>
    <property type="match status" value="1"/>
</dbReference>
<evidence type="ECO:0000256" key="4">
    <source>
        <dbReference type="ARBA" id="ARBA00022643"/>
    </source>
</evidence>
<dbReference type="EC" id="2.7.7.2" evidence="2"/>
<dbReference type="EMBL" id="BMAR01000032">
    <property type="protein sequence ID" value="GFR49643.1"/>
    <property type="molecule type" value="Genomic_DNA"/>
</dbReference>
<comment type="caution">
    <text evidence="15">The sequence shown here is derived from an EMBL/GenBank/DDBJ whole genome shotgun (WGS) entry which is preliminary data.</text>
</comment>
<evidence type="ECO:0000256" key="1">
    <source>
        <dbReference type="ARBA" id="ARBA00004726"/>
    </source>
</evidence>
<dbReference type="CDD" id="cd00885">
    <property type="entry name" value="cinA"/>
    <property type="match status" value="1"/>
</dbReference>
<evidence type="ECO:0000256" key="8">
    <source>
        <dbReference type="ARBA" id="ARBA00022827"/>
    </source>
</evidence>
<keyword evidence="4" id="KW-0288">FMN</keyword>
<evidence type="ECO:0000256" key="13">
    <source>
        <dbReference type="SAM" id="MobiDB-lite"/>
    </source>
</evidence>
<protein>
    <recommendedName>
        <fullName evidence="2">FAD synthase</fullName>
        <ecNumber evidence="2">2.7.7.2</ecNumber>
    </recommendedName>
    <alternativeName>
        <fullName evidence="10">FAD pyrophosphorylase</fullName>
    </alternativeName>
    <alternativeName>
        <fullName evidence="11">FMN adenylyltransferase</fullName>
    </alternativeName>
</protein>
<organism evidence="15 16">
    <name type="scientific">Astrephomene gubernaculifera</name>
    <dbReference type="NCBI Taxonomy" id="47775"/>
    <lineage>
        <taxon>Eukaryota</taxon>
        <taxon>Viridiplantae</taxon>
        <taxon>Chlorophyta</taxon>
        <taxon>core chlorophytes</taxon>
        <taxon>Chlorophyceae</taxon>
        <taxon>CS clade</taxon>
        <taxon>Chlamydomonadales</taxon>
        <taxon>Astrephomenaceae</taxon>
        <taxon>Astrephomene</taxon>
    </lineage>
</organism>
<evidence type="ECO:0000313" key="15">
    <source>
        <dbReference type="EMBL" id="GFR49643.1"/>
    </source>
</evidence>
<dbReference type="GO" id="GO:0006747">
    <property type="term" value="P:FAD biosynthetic process"/>
    <property type="evidence" value="ECO:0007669"/>
    <property type="project" value="TreeGrafter"/>
</dbReference>
<keyword evidence="3" id="KW-0285">Flavoprotein</keyword>
<evidence type="ECO:0000259" key="14">
    <source>
        <dbReference type="SMART" id="SM00852"/>
    </source>
</evidence>
<keyword evidence="8" id="KW-0274">FAD</keyword>
<keyword evidence="6" id="KW-0548">Nucleotidyltransferase</keyword>
<sequence length="709" mass="73071">MDILQQIDDLPDPVVAEKARKAILVLRRTCALYPLDKIAFSFNGGKDSTVILHLLRAAVAQLQGPEAKGLGGIQSFYFRKSDDFQEVMKFVESSDAQYGLNVSYIAEQDFKRGLTDYLARTGVMAIVLGTRRGDPNAGGQDVFCPSSEGWPPFMRVNPILDWTYHDVWLLLRATRVPYCGLYDQGYTSLGGTGNTLPNSALLRSDGRYEPAYHLADGRLERVGRVHPARGGSGSNSSVNKPAGESAAGGAAAGAAAQRPPPPPAACAAAAAGATAAAAAATDAVLAAALQGTAVHHYHHHQQQQQQQQQQQYQQQQQEAANGINPAGAGADAAGPSAANGQDGQSPVLHAGGEAGATAAQQQGGQAGSCCQAAAQQQSAVAAGGSAAGGGVIGTGSAAAAAAALEERAEPGGDAVDGGGRDAGSTSSSGSGAEAEAGAAAAVAPPAGPVSELTRSAAIVIVGDELLSGKVEDVNARFLCRELRSLGWQVLRVVFVPDTVDEISSAVRALAAVVELVITAGGIGPTLDDVTMQGIALAVGQPLVRLPAMVERLSSYFGASRLTPAHLKMAEGPQHAELIDYALPDSGLPSKFPILRVDNIYVLPGVPSLLVQKWRALKPRLADAAMPPFRNATLRLSIQDETRIAPALDQVAATHGSDVAVGSYPVEQGIIVTLDSKNPGALASAVQQLTGLLPGEQLVALERDVDTLPQ</sequence>
<dbReference type="Proteomes" id="UP001054857">
    <property type="component" value="Unassembled WGS sequence"/>
</dbReference>
<keyword evidence="7" id="KW-0547">Nucleotide-binding</keyword>
<evidence type="ECO:0000256" key="11">
    <source>
        <dbReference type="ARBA" id="ARBA00031871"/>
    </source>
</evidence>
<feature type="region of interest" description="Disordered" evidence="13">
    <location>
        <begin position="224"/>
        <end position="266"/>
    </location>
</feature>
<feature type="compositionally biased region" description="Low complexity" evidence="13">
    <location>
        <begin position="422"/>
        <end position="439"/>
    </location>
</feature>
<dbReference type="InterPro" id="IPR002500">
    <property type="entry name" value="PAPS_reduct_dom"/>
</dbReference>
<evidence type="ECO:0000256" key="5">
    <source>
        <dbReference type="ARBA" id="ARBA00022679"/>
    </source>
</evidence>
<name>A0AAD3DZS1_9CHLO</name>
<dbReference type="Pfam" id="PF01507">
    <property type="entry name" value="PAPS_reduct"/>
    <property type="match status" value="2"/>
</dbReference>
<dbReference type="PANTHER" id="PTHR23293">
    <property type="entry name" value="FAD SYNTHETASE-RELATED FMN ADENYLYLTRANSFERASE"/>
    <property type="match status" value="1"/>
</dbReference>
<dbReference type="SUPFAM" id="SSF52402">
    <property type="entry name" value="Adenine nucleotide alpha hydrolases-like"/>
    <property type="match status" value="1"/>
</dbReference>
<evidence type="ECO:0000256" key="6">
    <source>
        <dbReference type="ARBA" id="ARBA00022695"/>
    </source>
</evidence>
<keyword evidence="5" id="KW-0808">Transferase</keyword>
<keyword evidence="16" id="KW-1185">Reference proteome</keyword>
<proteinExistence type="predicted"/>
<dbReference type="PANTHER" id="PTHR23293:SF9">
    <property type="entry name" value="FAD SYNTHASE"/>
    <property type="match status" value="1"/>
</dbReference>
<dbReference type="GO" id="GO:0005524">
    <property type="term" value="F:ATP binding"/>
    <property type="evidence" value="ECO:0007669"/>
    <property type="project" value="UniProtKB-KW"/>
</dbReference>
<dbReference type="InterPro" id="IPR014729">
    <property type="entry name" value="Rossmann-like_a/b/a_fold"/>
</dbReference>
<dbReference type="InterPro" id="IPR001453">
    <property type="entry name" value="MoaB/Mog_dom"/>
</dbReference>
<evidence type="ECO:0000256" key="2">
    <source>
        <dbReference type="ARBA" id="ARBA00012393"/>
    </source>
</evidence>
<evidence type="ECO:0000256" key="12">
    <source>
        <dbReference type="ARBA" id="ARBA00049494"/>
    </source>
</evidence>
<dbReference type="GO" id="GO:0003919">
    <property type="term" value="F:FMN adenylyltransferase activity"/>
    <property type="evidence" value="ECO:0007669"/>
    <property type="project" value="UniProtKB-EC"/>
</dbReference>
<feature type="region of interest" description="Disordered" evidence="13">
    <location>
        <begin position="407"/>
        <end position="439"/>
    </location>
</feature>
<evidence type="ECO:0000313" key="16">
    <source>
        <dbReference type="Proteomes" id="UP001054857"/>
    </source>
</evidence>
<evidence type="ECO:0000256" key="7">
    <source>
        <dbReference type="ARBA" id="ARBA00022741"/>
    </source>
</evidence>
<evidence type="ECO:0000256" key="9">
    <source>
        <dbReference type="ARBA" id="ARBA00022840"/>
    </source>
</evidence>
<dbReference type="AlphaFoldDB" id="A0AAD3DZS1"/>
<dbReference type="CDD" id="cd23948">
    <property type="entry name" value="FAD_synthase"/>
    <property type="match status" value="1"/>
</dbReference>
<reference evidence="15 16" key="1">
    <citation type="journal article" date="2021" name="Sci. Rep.">
        <title>Genome sequencing of the multicellular alga Astrephomene provides insights into convergent evolution of germ-soma differentiation.</title>
        <authorList>
            <person name="Yamashita S."/>
            <person name="Yamamoto K."/>
            <person name="Matsuzaki R."/>
            <person name="Suzuki S."/>
            <person name="Yamaguchi H."/>
            <person name="Hirooka S."/>
            <person name="Minakuchi Y."/>
            <person name="Miyagishima S."/>
            <person name="Kawachi M."/>
            <person name="Toyoda A."/>
            <person name="Nozaki H."/>
        </authorList>
    </citation>
    <scope>NUCLEOTIDE SEQUENCE [LARGE SCALE GENOMIC DNA]</scope>
    <source>
        <strain evidence="15 16">NIES-4017</strain>
    </source>
</reference>
<dbReference type="InterPro" id="IPR056596">
    <property type="entry name" value="FLAD1_M"/>
</dbReference>
<accession>A0AAD3DZS1</accession>
<feature type="compositionally biased region" description="Low complexity" evidence="13">
    <location>
        <begin position="302"/>
        <end position="340"/>
    </location>
</feature>
<evidence type="ECO:0000256" key="10">
    <source>
        <dbReference type="ARBA" id="ARBA00031145"/>
    </source>
</evidence>
<dbReference type="Pfam" id="PF24102">
    <property type="entry name" value="FLAD1_M"/>
    <property type="match status" value="1"/>
</dbReference>